<keyword evidence="1" id="KW-0472">Membrane</keyword>
<organism evidence="2 3">
    <name type="scientific">Aquabacter spiritensis</name>
    <dbReference type="NCBI Taxonomy" id="933073"/>
    <lineage>
        <taxon>Bacteria</taxon>
        <taxon>Pseudomonadati</taxon>
        <taxon>Pseudomonadota</taxon>
        <taxon>Alphaproteobacteria</taxon>
        <taxon>Hyphomicrobiales</taxon>
        <taxon>Xanthobacteraceae</taxon>
        <taxon>Aquabacter</taxon>
    </lineage>
</organism>
<dbReference type="Proteomes" id="UP000294664">
    <property type="component" value="Unassembled WGS sequence"/>
</dbReference>
<keyword evidence="1" id="KW-1133">Transmembrane helix</keyword>
<proteinExistence type="predicted"/>
<reference evidence="2 3" key="1">
    <citation type="submission" date="2019-03" db="EMBL/GenBank/DDBJ databases">
        <title>Genomic Encyclopedia of Type Strains, Phase IV (KMG-IV): sequencing the most valuable type-strain genomes for metagenomic binning, comparative biology and taxonomic classification.</title>
        <authorList>
            <person name="Goeker M."/>
        </authorList>
    </citation>
    <scope>NUCLEOTIDE SEQUENCE [LARGE SCALE GENOMIC DNA]</scope>
    <source>
        <strain evidence="2 3">DSM 9035</strain>
    </source>
</reference>
<sequence>MTIVPQGRKFDAAPHRAERLVIAGTGLAVLLLVGATSVLWLRHGTAVFFDTLAAGLAMCF</sequence>
<protein>
    <submittedName>
        <fullName evidence="2">Uncharacterized protein</fullName>
    </submittedName>
</protein>
<accession>A0A4V6NZJ4</accession>
<keyword evidence="3" id="KW-1185">Reference proteome</keyword>
<dbReference type="RefSeq" id="WP_132031162.1">
    <property type="nucleotide sequence ID" value="NZ_SMAI01000005.1"/>
</dbReference>
<evidence type="ECO:0000256" key="1">
    <source>
        <dbReference type="SAM" id="Phobius"/>
    </source>
</evidence>
<evidence type="ECO:0000313" key="2">
    <source>
        <dbReference type="EMBL" id="TCT05078.1"/>
    </source>
</evidence>
<dbReference type="AlphaFoldDB" id="A0A4V6NZJ4"/>
<dbReference type="EMBL" id="SMAI01000005">
    <property type="protein sequence ID" value="TCT05078.1"/>
    <property type="molecule type" value="Genomic_DNA"/>
</dbReference>
<gene>
    <name evidence="2" type="ORF">EDC64_105109</name>
</gene>
<keyword evidence="1" id="KW-0812">Transmembrane</keyword>
<name>A0A4V6NZJ4_9HYPH</name>
<comment type="caution">
    <text evidence="2">The sequence shown here is derived from an EMBL/GenBank/DDBJ whole genome shotgun (WGS) entry which is preliminary data.</text>
</comment>
<feature type="transmembrane region" description="Helical" evidence="1">
    <location>
        <begin position="20"/>
        <end position="41"/>
    </location>
</feature>
<evidence type="ECO:0000313" key="3">
    <source>
        <dbReference type="Proteomes" id="UP000294664"/>
    </source>
</evidence>